<keyword evidence="8 16" id="KW-0276">Fatty acid metabolism</keyword>
<evidence type="ECO:0000259" key="17">
    <source>
        <dbReference type="PROSITE" id="PS51203"/>
    </source>
</evidence>
<evidence type="ECO:0000256" key="11">
    <source>
        <dbReference type="ARBA" id="ARBA00023098"/>
    </source>
</evidence>
<evidence type="ECO:0000256" key="2">
    <source>
        <dbReference type="ARBA" id="ARBA00005194"/>
    </source>
</evidence>
<keyword evidence="14 16" id="KW-0456">Lyase</keyword>
<dbReference type="EMBL" id="DS235306">
    <property type="protein sequence ID" value="EEB14525.1"/>
    <property type="molecule type" value="Genomic_DNA"/>
</dbReference>
<comment type="similarity">
    <text evidence="3 16">Belongs to the very long-chain fatty acids dehydratase HACD family.</text>
</comment>
<dbReference type="SUPFAM" id="SSF49764">
    <property type="entry name" value="HSP20-like chaperones"/>
    <property type="match status" value="1"/>
</dbReference>
<dbReference type="UniPathway" id="UPA00094"/>
<accession>E0VMB9</accession>
<proteinExistence type="inferred from homology"/>
<evidence type="ECO:0000256" key="1">
    <source>
        <dbReference type="ARBA" id="ARBA00004477"/>
    </source>
</evidence>
<dbReference type="FunFam" id="2.60.40.790:FF:000013">
    <property type="entry name" value="Very-long-chain (3R)-3-hydroxyacyl-CoA dehydratase"/>
    <property type="match status" value="1"/>
</dbReference>
<keyword evidence="11 16" id="KW-0443">Lipid metabolism</keyword>
<evidence type="ECO:0000256" key="15">
    <source>
        <dbReference type="ARBA" id="ARBA00025733"/>
    </source>
</evidence>
<evidence type="ECO:0000256" key="12">
    <source>
        <dbReference type="ARBA" id="ARBA00023136"/>
    </source>
</evidence>
<evidence type="ECO:0000256" key="14">
    <source>
        <dbReference type="ARBA" id="ARBA00023239"/>
    </source>
</evidence>
<evidence type="ECO:0000313" key="18">
    <source>
        <dbReference type="EMBL" id="EEB14525.1"/>
    </source>
</evidence>
<comment type="function">
    <text evidence="16">Catalyzes the third of the four reactions of the long-chain fatty acids elongation cycle. This endoplasmic reticulum-bound enzymatic process, allows the addition of two carbons to the chain of long- and very long-chain fatty acids/VLCFAs per cycle. This enzyme catalyzes the dehydration of the 3-hydroxyacyl-CoA intermediate into trans-2,3-enoyl-CoA, within each cycle of fatty acid elongation. Thereby, it participates to the production of VLCFAs of different chain lengths that are involved in multiple biological processes as precursors of membrane lipids and lipid mediators.</text>
</comment>
<feature type="transmembrane region" description="Helical" evidence="16">
    <location>
        <begin position="151"/>
        <end position="173"/>
    </location>
</feature>
<reference evidence="18" key="2">
    <citation type="submission" date="2007-04" db="EMBL/GenBank/DDBJ databases">
        <title>The genome of the human body louse.</title>
        <authorList>
            <consortium name="The Human Body Louse Genome Consortium"/>
            <person name="Kirkness E."/>
            <person name="Walenz B."/>
            <person name="Hass B."/>
            <person name="Bruggner R."/>
            <person name="Strausberg R."/>
        </authorList>
    </citation>
    <scope>NUCLEOTIDE SEQUENCE</scope>
    <source>
        <strain evidence="18">USDA</strain>
    </source>
</reference>
<dbReference type="HOGENOM" id="CLU_046712_0_0_1"/>
<dbReference type="FunCoup" id="E0VMB9">
    <property type="interactions" value="722"/>
</dbReference>
<keyword evidence="20" id="KW-1185">Reference proteome</keyword>
<feature type="transmembrane region" description="Helical" evidence="16">
    <location>
        <begin position="331"/>
        <end position="351"/>
    </location>
</feature>
<dbReference type="GO" id="GO:0005789">
    <property type="term" value="C:endoplasmic reticulum membrane"/>
    <property type="evidence" value="ECO:0007669"/>
    <property type="project" value="UniProtKB-SubCell"/>
</dbReference>
<dbReference type="STRING" id="121224.E0VMB9"/>
<comment type="catalytic activity">
    <reaction evidence="16">
        <text>a very-long-chain (3R)-3-hydroxyacyl-CoA = a very-long-chain (2E)-enoyl-CoA + H2O</text>
        <dbReference type="Rhea" id="RHEA:45812"/>
        <dbReference type="ChEBI" id="CHEBI:15377"/>
        <dbReference type="ChEBI" id="CHEBI:83728"/>
        <dbReference type="ChEBI" id="CHEBI:85440"/>
        <dbReference type="EC" id="4.2.1.134"/>
    </reaction>
</comment>
<dbReference type="OMA" id="SYLVMSH"/>
<keyword evidence="9 16" id="KW-1133">Transmembrane helix</keyword>
<dbReference type="CTD" id="8239203"/>
<dbReference type="InterPro" id="IPR007052">
    <property type="entry name" value="CS_dom"/>
</dbReference>
<keyword evidence="7 16" id="KW-0256">Endoplasmic reticulum</keyword>
<evidence type="ECO:0000256" key="5">
    <source>
        <dbReference type="ARBA" id="ARBA00022516"/>
    </source>
</evidence>
<dbReference type="EC" id="4.2.1.134" evidence="4 16"/>
<feature type="domain" description="CS" evidence="17">
    <location>
        <begin position="4"/>
        <end position="94"/>
    </location>
</feature>
<evidence type="ECO:0000256" key="3">
    <source>
        <dbReference type="ARBA" id="ARBA00007811"/>
    </source>
</evidence>
<evidence type="ECO:0000313" key="20">
    <source>
        <dbReference type="Proteomes" id="UP000009046"/>
    </source>
</evidence>
<dbReference type="CDD" id="cd06465">
    <property type="entry name" value="p23_hB-ind1_like"/>
    <property type="match status" value="1"/>
</dbReference>
<dbReference type="EnsemblMetazoa" id="PHUM307650-RA">
    <property type="protein sequence ID" value="PHUM307650-PA"/>
    <property type="gene ID" value="PHUM307650"/>
</dbReference>
<keyword evidence="5 16" id="KW-0444">Lipid biosynthesis</keyword>
<dbReference type="InterPro" id="IPR007482">
    <property type="entry name" value="Tyr_Pase-like_PTPLA"/>
</dbReference>
<dbReference type="AlphaFoldDB" id="E0VMB9"/>
<gene>
    <name evidence="19" type="primary">8239203</name>
    <name evidence="18" type="ORF">Phum_PHUM307650</name>
</gene>
<evidence type="ECO:0000256" key="7">
    <source>
        <dbReference type="ARBA" id="ARBA00022824"/>
    </source>
</evidence>
<keyword evidence="13 16" id="KW-0275">Fatty acid biosynthesis</keyword>
<dbReference type="InParanoid" id="E0VMB9"/>
<dbReference type="OrthoDB" id="2157530at2759"/>
<dbReference type="GO" id="GO:0030497">
    <property type="term" value="P:fatty acid elongation"/>
    <property type="evidence" value="ECO:0007669"/>
    <property type="project" value="TreeGrafter"/>
</dbReference>
<dbReference type="PROSITE" id="PS51203">
    <property type="entry name" value="CS"/>
    <property type="match status" value="1"/>
</dbReference>
<comment type="similarity">
    <text evidence="15">Belongs to the p23/wos2 family.</text>
</comment>
<evidence type="ECO:0000256" key="13">
    <source>
        <dbReference type="ARBA" id="ARBA00023160"/>
    </source>
</evidence>
<keyword evidence="12 16" id="KW-0472">Membrane</keyword>
<keyword evidence="6 16" id="KW-0812">Transmembrane</keyword>
<evidence type="ECO:0000256" key="10">
    <source>
        <dbReference type="ARBA" id="ARBA00023054"/>
    </source>
</evidence>
<evidence type="ECO:0000256" key="16">
    <source>
        <dbReference type="RuleBase" id="RU363109"/>
    </source>
</evidence>
<sequence length="368" mass="43619">MAEILSPFVYWAQTEDQLSLKVDLKDASNADITLESEKLTFSAVGKGAKGEHKYAFSLNFFSKLNASKSHYRVLDREIEFSLKKAEFGFWPRLTRSPQKPAWLKVDFDKWKVNDPDIDDDNNRNVLDDYPELYDKLQKEEKGYKIEEFKKVYLVVYNLFQLVGFLYILIVIAVKYSKNGFNSVSETYENTGTIMKLCHLFMWLEVLHPVFGYTKSSILAPFLQVGGRCVILFLMIEGEPRMQTKPVVFYLFIIWSLVEVVRYIYYITHLNKFKINFLKWLRYTVWIPLYPLGICCEGVIILRNIPYFEETFRYTVSLPNSWNFTFHFPTAMRVYLLLLFFPAMYVAMSHMYKIRVKKLKSKNWKSKYF</sequence>
<dbReference type="GeneID" id="8239203"/>
<name>E0VMB9_PEDHC</name>
<dbReference type="Pfam" id="PF04387">
    <property type="entry name" value="PTPLA"/>
    <property type="match status" value="1"/>
</dbReference>
<evidence type="ECO:0000256" key="8">
    <source>
        <dbReference type="ARBA" id="ARBA00022832"/>
    </source>
</evidence>
<dbReference type="InterPro" id="IPR008978">
    <property type="entry name" value="HSP20-like_chaperone"/>
</dbReference>
<feature type="transmembrane region" description="Helical" evidence="16">
    <location>
        <begin position="279"/>
        <end position="301"/>
    </location>
</feature>
<reference evidence="18" key="1">
    <citation type="submission" date="2007-04" db="EMBL/GenBank/DDBJ databases">
        <title>Annotation of Pediculus humanus corporis strain USDA.</title>
        <authorList>
            <person name="Kirkness E."/>
            <person name="Hannick L."/>
            <person name="Hass B."/>
            <person name="Bruggner R."/>
            <person name="Lawson D."/>
            <person name="Bidwell S."/>
            <person name="Joardar V."/>
            <person name="Caler E."/>
            <person name="Walenz B."/>
            <person name="Inman J."/>
            <person name="Schobel S."/>
            <person name="Galinsky K."/>
            <person name="Amedeo P."/>
            <person name="Strausberg R."/>
        </authorList>
    </citation>
    <scope>NUCLEOTIDE SEQUENCE</scope>
    <source>
        <strain evidence="18">USDA</strain>
    </source>
</reference>
<protein>
    <recommendedName>
        <fullName evidence="4 16">Very-long-chain (3R)-3-hydroxyacyl-CoA dehydratase</fullName>
        <ecNumber evidence="4 16">4.2.1.134</ecNumber>
    </recommendedName>
</protein>
<dbReference type="EMBL" id="AAZO01003571">
    <property type="status" value="NOT_ANNOTATED_CDS"/>
    <property type="molecule type" value="Genomic_DNA"/>
</dbReference>
<dbReference type="PANTHER" id="PTHR11035">
    <property type="entry name" value="VERY-LONG-CHAIN (3R)-3-HYDROXYACYL-COA DEHYDRATASE"/>
    <property type="match status" value="1"/>
</dbReference>
<reference evidence="19" key="3">
    <citation type="submission" date="2021-02" db="UniProtKB">
        <authorList>
            <consortium name="EnsemblMetazoa"/>
        </authorList>
    </citation>
    <scope>IDENTIFICATION</scope>
    <source>
        <strain evidence="19">USDA</strain>
    </source>
</reference>
<dbReference type="GO" id="GO:0042761">
    <property type="term" value="P:very long-chain fatty acid biosynthetic process"/>
    <property type="evidence" value="ECO:0007669"/>
    <property type="project" value="TreeGrafter"/>
</dbReference>
<comment type="subcellular location">
    <subcellularLocation>
        <location evidence="1 16">Endoplasmic reticulum membrane</location>
        <topology evidence="1 16">Multi-pass membrane protein</topology>
    </subcellularLocation>
</comment>
<dbReference type="PANTHER" id="PTHR11035:SF35">
    <property type="entry name" value="VERY-LONG-CHAIN (3R)-3-HYDROXYACYL-COA DEHYDRATASE"/>
    <property type="match status" value="1"/>
</dbReference>
<dbReference type="Proteomes" id="UP000009046">
    <property type="component" value="Unassembled WGS sequence"/>
</dbReference>
<keyword evidence="10" id="KW-0175">Coiled coil</keyword>
<organism>
    <name type="scientific">Pediculus humanus subsp. corporis</name>
    <name type="common">Body louse</name>
    <dbReference type="NCBI Taxonomy" id="121224"/>
    <lineage>
        <taxon>Eukaryota</taxon>
        <taxon>Metazoa</taxon>
        <taxon>Ecdysozoa</taxon>
        <taxon>Arthropoda</taxon>
        <taxon>Hexapoda</taxon>
        <taxon>Insecta</taxon>
        <taxon>Pterygota</taxon>
        <taxon>Neoptera</taxon>
        <taxon>Paraneoptera</taxon>
        <taxon>Psocodea</taxon>
        <taxon>Troctomorpha</taxon>
        <taxon>Phthiraptera</taxon>
        <taxon>Anoplura</taxon>
        <taxon>Pediculidae</taxon>
        <taxon>Pediculus</taxon>
    </lineage>
</organism>
<dbReference type="eggNOG" id="KOG3187">
    <property type="taxonomic scope" value="Eukaryota"/>
</dbReference>
<dbReference type="KEGG" id="phu:Phum_PHUM307650"/>
<dbReference type="GO" id="GO:0102158">
    <property type="term" value="F:very-long-chain (3R)-3-hydroxyacyl-CoA dehydratase activity"/>
    <property type="evidence" value="ECO:0007669"/>
    <property type="project" value="UniProtKB-EC"/>
</dbReference>
<evidence type="ECO:0000313" key="19">
    <source>
        <dbReference type="EnsemblMetazoa" id="PHUM307650-PA"/>
    </source>
</evidence>
<dbReference type="GO" id="GO:0030148">
    <property type="term" value="P:sphingolipid biosynthetic process"/>
    <property type="evidence" value="ECO:0007669"/>
    <property type="project" value="TreeGrafter"/>
</dbReference>
<dbReference type="Pfam" id="PF04969">
    <property type="entry name" value="CS"/>
    <property type="match status" value="1"/>
</dbReference>
<evidence type="ECO:0000256" key="9">
    <source>
        <dbReference type="ARBA" id="ARBA00022989"/>
    </source>
</evidence>
<feature type="transmembrane region" description="Helical" evidence="16">
    <location>
        <begin position="247"/>
        <end position="267"/>
    </location>
</feature>
<evidence type="ECO:0000256" key="6">
    <source>
        <dbReference type="ARBA" id="ARBA00022692"/>
    </source>
</evidence>
<dbReference type="Gene3D" id="2.60.40.790">
    <property type="match status" value="1"/>
</dbReference>
<comment type="caution">
    <text evidence="16">Lacks conserved residue(s) required for the propagation of feature annotation.</text>
</comment>
<dbReference type="VEuPathDB" id="VectorBase:PHUM307650"/>
<evidence type="ECO:0000256" key="4">
    <source>
        <dbReference type="ARBA" id="ARBA00013122"/>
    </source>
</evidence>
<dbReference type="RefSeq" id="XP_002427263.1">
    <property type="nucleotide sequence ID" value="XM_002427218.1"/>
</dbReference>
<comment type="pathway">
    <text evidence="2 16">Lipid metabolism; fatty acid biosynthesis.</text>
</comment>